<organism evidence="2 3">
    <name type="scientific">Apodemus speciosus</name>
    <name type="common">Large Japanese field mouse</name>
    <dbReference type="NCBI Taxonomy" id="105296"/>
    <lineage>
        <taxon>Eukaryota</taxon>
        <taxon>Metazoa</taxon>
        <taxon>Chordata</taxon>
        <taxon>Craniata</taxon>
        <taxon>Vertebrata</taxon>
        <taxon>Euteleostomi</taxon>
        <taxon>Mammalia</taxon>
        <taxon>Eutheria</taxon>
        <taxon>Euarchontoglires</taxon>
        <taxon>Glires</taxon>
        <taxon>Rodentia</taxon>
        <taxon>Myomorpha</taxon>
        <taxon>Muroidea</taxon>
        <taxon>Muridae</taxon>
        <taxon>Murinae</taxon>
        <taxon>Apodemus</taxon>
    </lineage>
</organism>
<feature type="compositionally biased region" description="Basic and acidic residues" evidence="1">
    <location>
        <begin position="1"/>
        <end position="12"/>
    </location>
</feature>
<proteinExistence type="predicted"/>
<dbReference type="EMBL" id="BAAFST010000013">
    <property type="protein sequence ID" value="GAB1298101.1"/>
    <property type="molecule type" value="Genomic_DNA"/>
</dbReference>
<feature type="region of interest" description="Disordered" evidence="1">
    <location>
        <begin position="1"/>
        <end position="30"/>
    </location>
</feature>
<gene>
    <name evidence="2" type="ORF">APTSU1_001333700</name>
</gene>
<sequence>MHDYICKSRDTESNVSSCDPHHQDESFESAVGPRGVTSHISVYTVYPNGFQELYRHFLRLPDGAIIEVFGDISALSFVPSEVITAVEENLREMDTVQREIFATSQKKEVSVNIKRRSLTQREK</sequence>
<dbReference type="PANTHER" id="PTHR33862">
    <property type="entry name" value="OROFACIAL CLEFT 1 CANDIDATE GENE 1 PROTEIN"/>
    <property type="match status" value="1"/>
</dbReference>
<reference evidence="2 3" key="1">
    <citation type="submission" date="2024-08" db="EMBL/GenBank/DDBJ databases">
        <title>The draft genome of Apodemus speciosus.</title>
        <authorList>
            <person name="Nabeshima K."/>
            <person name="Suzuki S."/>
            <person name="Onuma M."/>
        </authorList>
    </citation>
    <scope>NUCLEOTIDE SEQUENCE [LARGE SCALE GENOMIC DNA]</scope>
    <source>
        <strain evidence="2">IB14-021</strain>
    </source>
</reference>
<dbReference type="Proteomes" id="UP001623349">
    <property type="component" value="Unassembled WGS sequence"/>
</dbReference>
<dbReference type="InterPro" id="IPR031390">
    <property type="entry name" value="OFCC1"/>
</dbReference>
<name>A0ABQ0FFT6_APOSI</name>
<evidence type="ECO:0000313" key="2">
    <source>
        <dbReference type="EMBL" id="GAB1298101.1"/>
    </source>
</evidence>
<keyword evidence="3" id="KW-1185">Reference proteome</keyword>
<dbReference type="PANTHER" id="PTHR33862:SF3">
    <property type="entry name" value="OROFACIAL CLEFT 1 CANDIDATE GENE 1 PROTEIN"/>
    <property type="match status" value="1"/>
</dbReference>
<evidence type="ECO:0000313" key="3">
    <source>
        <dbReference type="Proteomes" id="UP001623349"/>
    </source>
</evidence>
<comment type="caution">
    <text evidence="2">The sequence shown here is derived from an EMBL/GenBank/DDBJ whole genome shotgun (WGS) entry which is preliminary data.</text>
</comment>
<accession>A0ABQ0FFT6</accession>
<evidence type="ECO:0000256" key="1">
    <source>
        <dbReference type="SAM" id="MobiDB-lite"/>
    </source>
</evidence>
<protein>
    <submittedName>
        <fullName evidence="2">Ojoplano variant A</fullName>
    </submittedName>
</protein>